<dbReference type="AlphaFoldDB" id="A0AA36JJV2"/>
<organism evidence="2 3">
    <name type="scientific">Effrenium voratum</name>
    <dbReference type="NCBI Taxonomy" id="2562239"/>
    <lineage>
        <taxon>Eukaryota</taxon>
        <taxon>Sar</taxon>
        <taxon>Alveolata</taxon>
        <taxon>Dinophyceae</taxon>
        <taxon>Suessiales</taxon>
        <taxon>Symbiodiniaceae</taxon>
        <taxon>Effrenium</taxon>
    </lineage>
</organism>
<evidence type="ECO:0000313" key="3">
    <source>
        <dbReference type="Proteomes" id="UP001178507"/>
    </source>
</evidence>
<dbReference type="Proteomes" id="UP001178507">
    <property type="component" value="Unassembled WGS sequence"/>
</dbReference>
<evidence type="ECO:0000313" key="2">
    <source>
        <dbReference type="EMBL" id="CAJ1406366.1"/>
    </source>
</evidence>
<feature type="compositionally biased region" description="Basic residues" evidence="1">
    <location>
        <begin position="77"/>
        <end position="86"/>
    </location>
</feature>
<feature type="region of interest" description="Disordered" evidence="1">
    <location>
        <begin position="67"/>
        <end position="86"/>
    </location>
</feature>
<comment type="caution">
    <text evidence="2">The sequence shown here is derived from an EMBL/GenBank/DDBJ whole genome shotgun (WGS) entry which is preliminary data.</text>
</comment>
<reference evidence="2" key="1">
    <citation type="submission" date="2023-08" db="EMBL/GenBank/DDBJ databases">
        <authorList>
            <person name="Chen Y."/>
            <person name="Shah S."/>
            <person name="Dougan E. K."/>
            <person name="Thang M."/>
            <person name="Chan C."/>
        </authorList>
    </citation>
    <scope>NUCLEOTIDE SEQUENCE</scope>
</reference>
<keyword evidence="3" id="KW-1185">Reference proteome</keyword>
<gene>
    <name evidence="2" type="ORF">EVOR1521_LOCUS28348</name>
</gene>
<proteinExistence type="predicted"/>
<dbReference type="EMBL" id="CAUJNA010003627">
    <property type="protein sequence ID" value="CAJ1406366.1"/>
    <property type="molecule type" value="Genomic_DNA"/>
</dbReference>
<name>A0AA36JJV2_9DINO</name>
<sequence length="86" mass="9564">MAEGRGKARPTTLIEPKAQEPEMQTLPASDWFQAQLVQVLELRPGGWDTVDLKSAIKLAHGEKVEPEKAAFMPSSRLSKHKDKTPK</sequence>
<accession>A0AA36JJV2</accession>
<evidence type="ECO:0000256" key="1">
    <source>
        <dbReference type="SAM" id="MobiDB-lite"/>
    </source>
</evidence>
<protein>
    <submittedName>
        <fullName evidence="2">Uncharacterized protein</fullName>
    </submittedName>
</protein>